<dbReference type="Proteomes" id="UP000003299">
    <property type="component" value="Unassembled WGS sequence"/>
</dbReference>
<organism evidence="1 2">
    <name type="scientific">Xanthomonas vesicatoria ATCC 35937</name>
    <dbReference type="NCBI Taxonomy" id="925775"/>
    <lineage>
        <taxon>Bacteria</taxon>
        <taxon>Pseudomonadati</taxon>
        <taxon>Pseudomonadota</taxon>
        <taxon>Gammaproteobacteria</taxon>
        <taxon>Lysobacterales</taxon>
        <taxon>Lysobacteraceae</taxon>
        <taxon>Xanthomonas</taxon>
    </lineage>
</organism>
<reference evidence="1 2" key="1">
    <citation type="journal article" date="2011" name="BMC Genomics">
        <title>Comparative genomics reveals diversity among xanthomonads infecting tomato and pepper.</title>
        <authorList>
            <person name="Potnis N."/>
            <person name="Krasileva K."/>
            <person name="Chow V."/>
            <person name="Almeida N.F."/>
            <person name="Patil P.B."/>
            <person name="Ryan R.P."/>
            <person name="Sharlach M."/>
            <person name="Behlau F."/>
            <person name="Dow J.M."/>
            <person name="Momol M.T."/>
            <person name="White F.F."/>
            <person name="Preston J.F."/>
            <person name="Vinatzer B.A."/>
            <person name="Koebnik R."/>
            <person name="Setubal J.C."/>
            <person name="Norman D.J."/>
            <person name="Staskawicz B.J."/>
            <person name="Jones J.B."/>
        </authorList>
    </citation>
    <scope>NUCLEOTIDE SEQUENCE [LARGE SCALE GENOMIC DNA]</scope>
    <source>
        <strain evidence="1 2">ATCC 35937</strain>
    </source>
</reference>
<sequence length="35" mass="4093">MKKIDARKVRRRPIGVVRHALGDAQVRVHRDQTTQ</sequence>
<dbReference type="AlphaFoldDB" id="F0B8D6"/>
<accession>F0B8D6</accession>
<gene>
    <name evidence="1" type="ORF">XVE_0332</name>
</gene>
<dbReference type="EMBL" id="AEQV01000007">
    <property type="protein sequence ID" value="EGD11262.1"/>
    <property type="molecule type" value="Genomic_DNA"/>
</dbReference>
<evidence type="ECO:0000313" key="2">
    <source>
        <dbReference type="Proteomes" id="UP000003299"/>
    </source>
</evidence>
<comment type="caution">
    <text evidence="1">The sequence shown here is derived from an EMBL/GenBank/DDBJ whole genome shotgun (WGS) entry which is preliminary data.</text>
</comment>
<proteinExistence type="predicted"/>
<name>F0B8D6_9XANT</name>
<protein>
    <submittedName>
        <fullName evidence="1">Uncharacterized protein</fullName>
    </submittedName>
</protein>
<evidence type="ECO:0000313" key="1">
    <source>
        <dbReference type="EMBL" id="EGD11262.1"/>
    </source>
</evidence>